<evidence type="ECO:0000259" key="2">
    <source>
        <dbReference type="Pfam" id="PF01738"/>
    </source>
</evidence>
<dbReference type="Proteomes" id="UP000229498">
    <property type="component" value="Unassembled WGS sequence"/>
</dbReference>
<keyword evidence="4" id="KW-1185">Reference proteome</keyword>
<organism evidence="3 4">
    <name type="scientific">Minwuia thermotolerans</name>
    <dbReference type="NCBI Taxonomy" id="2056226"/>
    <lineage>
        <taxon>Bacteria</taxon>
        <taxon>Pseudomonadati</taxon>
        <taxon>Pseudomonadota</taxon>
        <taxon>Alphaproteobacteria</taxon>
        <taxon>Minwuiales</taxon>
        <taxon>Minwuiaceae</taxon>
        <taxon>Minwuia</taxon>
    </lineage>
</organism>
<name>A0A2M9G6L8_9PROT</name>
<evidence type="ECO:0000313" key="3">
    <source>
        <dbReference type="EMBL" id="PJK31351.1"/>
    </source>
</evidence>
<dbReference type="Pfam" id="PF01738">
    <property type="entry name" value="DLH"/>
    <property type="match status" value="1"/>
</dbReference>
<evidence type="ECO:0000313" key="4">
    <source>
        <dbReference type="Proteomes" id="UP000229498"/>
    </source>
</evidence>
<dbReference type="InterPro" id="IPR051049">
    <property type="entry name" value="Dienelactone_hydrolase-like"/>
</dbReference>
<dbReference type="Gene3D" id="3.40.50.1820">
    <property type="entry name" value="alpha/beta hydrolase"/>
    <property type="match status" value="1"/>
</dbReference>
<feature type="domain" description="Dienelactone hydrolase" evidence="2">
    <location>
        <begin position="47"/>
        <end position="248"/>
    </location>
</feature>
<dbReference type="RefSeq" id="WP_109793777.1">
    <property type="nucleotide sequence ID" value="NZ_PHIG01000005.1"/>
</dbReference>
<accession>A0A2M9G6L8</accession>
<feature type="chain" id="PRO_5014883444" evidence="1">
    <location>
        <begin position="29"/>
        <end position="253"/>
    </location>
</feature>
<dbReference type="OrthoDB" id="9787933at2"/>
<feature type="signal peptide" evidence="1">
    <location>
        <begin position="1"/>
        <end position="28"/>
    </location>
</feature>
<protein>
    <submittedName>
        <fullName evidence="3">Dienelactone hydrolase</fullName>
    </submittedName>
</protein>
<dbReference type="PANTHER" id="PTHR46623">
    <property type="entry name" value="CARBOXYMETHYLENEBUTENOLIDASE-RELATED"/>
    <property type="match status" value="1"/>
</dbReference>
<dbReference type="PANTHER" id="PTHR46623:SF6">
    <property type="entry name" value="ALPHA_BETA-HYDROLASES SUPERFAMILY PROTEIN"/>
    <property type="match status" value="1"/>
</dbReference>
<dbReference type="InterPro" id="IPR029058">
    <property type="entry name" value="AB_hydrolase_fold"/>
</dbReference>
<dbReference type="GO" id="GO:0016787">
    <property type="term" value="F:hydrolase activity"/>
    <property type="evidence" value="ECO:0007669"/>
    <property type="project" value="UniProtKB-KW"/>
</dbReference>
<comment type="caution">
    <text evidence="3">The sequence shown here is derived from an EMBL/GenBank/DDBJ whole genome shotgun (WGS) entry which is preliminary data.</text>
</comment>
<evidence type="ECO:0000256" key="1">
    <source>
        <dbReference type="SAM" id="SignalP"/>
    </source>
</evidence>
<gene>
    <name evidence="3" type="ORF">CVT23_01335</name>
</gene>
<dbReference type="InterPro" id="IPR002925">
    <property type="entry name" value="Dienelactn_hydro"/>
</dbReference>
<dbReference type="SUPFAM" id="SSF53474">
    <property type="entry name" value="alpha/beta-Hydrolases"/>
    <property type="match status" value="1"/>
</dbReference>
<sequence length="253" mass="27432">MLARRTVLKGAASLPLAAILADPLLSRAAAATLNETALTTHDGRTVTGFVAMPEKTPAPAMLLIHEWWGLNDQIKTMADEFAKMGYVAVAADLYDGKVATDPGNARAYMQQVDAAQATGTLASWIDWMKAHEAVNGKVGTVGWCFGGGWSLNASIARPVDATVVYYGNVAREAEALKQLRGPVLGHFAEQDEWINHEMVRKFEAEMALAGKDVTSYWYDAQHGFANPTTARYDAQDAMLAWARTQDFLLANLG</sequence>
<dbReference type="PROSITE" id="PS51318">
    <property type="entry name" value="TAT"/>
    <property type="match status" value="1"/>
</dbReference>
<proteinExistence type="predicted"/>
<keyword evidence="3" id="KW-0378">Hydrolase</keyword>
<dbReference type="EMBL" id="PHIG01000005">
    <property type="protein sequence ID" value="PJK31351.1"/>
    <property type="molecule type" value="Genomic_DNA"/>
</dbReference>
<reference evidence="3 4" key="1">
    <citation type="submission" date="2017-11" db="EMBL/GenBank/DDBJ databases">
        <title>Draft genome sequence of Rhizobiales bacterium SY3-13.</title>
        <authorList>
            <person name="Sun C."/>
        </authorList>
    </citation>
    <scope>NUCLEOTIDE SEQUENCE [LARGE SCALE GENOMIC DNA]</scope>
    <source>
        <strain evidence="3 4">SY3-13</strain>
    </source>
</reference>
<dbReference type="AlphaFoldDB" id="A0A2M9G6L8"/>
<keyword evidence="1" id="KW-0732">Signal</keyword>
<dbReference type="InterPro" id="IPR006311">
    <property type="entry name" value="TAT_signal"/>
</dbReference>